<dbReference type="RefSeq" id="WP_188703970.1">
    <property type="nucleotide sequence ID" value="NZ_BMLX01000002.1"/>
</dbReference>
<evidence type="ECO:0000313" key="2">
    <source>
        <dbReference type="Proteomes" id="UP000637267"/>
    </source>
</evidence>
<dbReference type="InterPro" id="IPR007263">
    <property type="entry name" value="DCC1-like"/>
</dbReference>
<reference evidence="2" key="1">
    <citation type="journal article" date="2019" name="Int. J. Syst. Evol. Microbiol.">
        <title>The Global Catalogue of Microorganisms (GCM) 10K type strain sequencing project: providing services to taxonomists for standard genome sequencing and annotation.</title>
        <authorList>
            <consortium name="The Broad Institute Genomics Platform"/>
            <consortium name="The Broad Institute Genome Sequencing Center for Infectious Disease"/>
            <person name="Wu L."/>
            <person name="Ma J."/>
        </authorList>
    </citation>
    <scope>NUCLEOTIDE SEQUENCE [LARGE SCALE GENOMIC DNA]</scope>
    <source>
        <strain evidence="2">CGMCC 1.8859</strain>
    </source>
</reference>
<dbReference type="PANTHER" id="PTHR34290">
    <property type="entry name" value="SI:CH73-390P7.2"/>
    <property type="match status" value="1"/>
</dbReference>
<gene>
    <name evidence="1" type="ORF">GCM10010970_18200</name>
</gene>
<dbReference type="Proteomes" id="UP000637267">
    <property type="component" value="Unassembled WGS sequence"/>
</dbReference>
<dbReference type="InterPro" id="IPR044691">
    <property type="entry name" value="DCC1_Trx"/>
</dbReference>
<dbReference type="Pfam" id="PF04134">
    <property type="entry name" value="DCC1-like"/>
    <property type="match status" value="1"/>
</dbReference>
<organism evidence="1 2">
    <name type="scientific">Silvimonas iriomotensis</name>
    <dbReference type="NCBI Taxonomy" id="449662"/>
    <lineage>
        <taxon>Bacteria</taxon>
        <taxon>Pseudomonadati</taxon>
        <taxon>Pseudomonadota</taxon>
        <taxon>Betaproteobacteria</taxon>
        <taxon>Neisseriales</taxon>
        <taxon>Chitinibacteraceae</taxon>
        <taxon>Silvimonas</taxon>
    </lineage>
</organism>
<name>A0ABQ2P963_9NEIS</name>
<dbReference type="EMBL" id="BMLX01000002">
    <property type="protein sequence ID" value="GGP21038.1"/>
    <property type="molecule type" value="Genomic_DNA"/>
</dbReference>
<evidence type="ECO:0000313" key="1">
    <source>
        <dbReference type="EMBL" id="GGP21038.1"/>
    </source>
</evidence>
<proteinExistence type="predicted"/>
<evidence type="ECO:0008006" key="3">
    <source>
        <dbReference type="Google" id="ProtNLM"/>
    </source>
</evidence>
<comment type="caution">
    <text evidence="1">The sequence shown here is derived from an EMBL/GenBank/DDBJ whole genome shotgun (WGS) entry which is preliminary data.</text>
</comment>
<sequence length="130" mass="15014">MNSLTLFYDSRCPLCAAEMQRLAGWNRRGILQFADMRAEGFDAQRWGVTLAQMDAQLHAATDDGRVLVGIDAIAAAYQAVGLGWLVWPLTWHFARAFWQRNYRWFARNRYRASKWLGYGCVDGVCDTRFR</sequence>
<accession>A0ABQ2P963</accession>
<dbReference type="PANTHER" id="PTHR34290:SF2">
    <property type="entry name" value="OS04G0668800 PROTEIN"/>
    <property type="match status" value="1"/>
</dbReference>
<keyword evidence="2" id="KW-1185">Reference proteome</keyword>
<protein>
    <recommendedName>
        <fullName evidence="3">DUF393 domain-containing protein</fullName>
    </recommendedName>
</protein>